<sequence>MAPQGKSPLYILAPVPNNGSEIDWEKEKDSFRDLVWSQLEKKTGVTDLRKSVEVEKVVTPHDWEANKSIYKGATFNLAHNLKQMMYLRPHNQWKEINGLFLVGGGTHPGSGLPTIFESARITSNLIMAKHRKEGHYHEGNRELRRRSSASLFPATAGRRRAGF</sequence>
<evidence type="ECO:0000256" key="1">
    <source>
        <dbReference type="SAM" id="MobiDB-lite"/>
    </source>
</evidence>
<comment type="caution">
    <text evidence="2">The sequence shown here is derived from an EMBL/GenBank/DDBJ whole genome shotgun (WGS) entry which is preliminary data.</text>
</comment>
<feature type="region of interest" description="Disordered" evidence="1">
    <location>
        <begin position="135"/>
        <end position="163"/>
    </location>
</feature>
<proteinExistence type="predicted"/>
<reference evidence="2 3" key="1">
    <citation type="submission" date="2021-06" db="EMBL/GenBank/DDBJ databases">
        <title>Bacillus sp. RD4P76, an endophyte from a halophyte.</title>
        <authorList>
            <person name="Sun J.-Q."/>
        </authorList>
    </citation>
    <scope>NUCLEOTIDE SEQUENCE [LARGE SCALE GENOMIC DNA]</scope>
    <source>
        <strain evidence="2 3">JCM 17098</strain>
    </source>
</reference>
<evidence type="ECO:0000313" key="2">
    <source>
        <dbReference type="EMBL" id="MBU9723229.1"/>
    </source>
</evidence>
<organism evidence="2 3">
    <name type="scientific">Evansella alkalicola</name>
    <dbReference type="NCBI Taxonomy" id="745819"/>
    <lineage>
        <taxon>Bacteria</taxon>
        <taxon>Bacillati</taxon>
        <taxon>Bacillota</taxon>
        <taxon>Bacilli</taxon>
        <taxon>Bacillales</taxon>
        <taxon>Bacillaceae</taxon>
        <taxon>Evansella</taxon>
    </lineage>
</organism>
<dbReference type="PANTHER" id="PTHR43734">
    <property type="entry name" value="PHYTOENE DESATURASE"/>
    <property type="match status" value="1"/>
</dbReference>
<dbReference type="PANTHER" id="PTHR43734:SF1">
    <property type="entry name" value="PHYTOENE DESATURASE"/>
    <property type="match status" value="1"/>
</dbReference>
<keyword evidence="3" id="KW-1185">Reference proteome</keyword>
<evidence type="ECO:0008006" key="4">
    <source>
        <dbReference type="Google" id="ProtNLM"/>
    </source>
</evidence>
<gene>
    <name evidence="2" type="ORF">KS407_17565</name>
</gene>
<name>A0ABS6JXC6_9BACI</name>
<dbReference type="RefSeq" id="WP_088076715.1">
    <property type="nucleotide sequence ID" value="NZ_JAHQCR010000072.1"/>
</dbReference>
<evidence type="ECO:0000313" key="3">
    <source>
        <dbReference type="Proteomes" id="UP000790580"/>
    </source>
</evidence>
<accession>A0ABS6JXC6</accession>
<dbReference type="PROSITE" id="PS00982">
    <property type="entry name" value="PHYTOENE_DH"/>
    <property type="match status" value="1"/>
</dbReference>
<protein>
    <recommendedName>
        <fullName evidence="4">Phytoene desaturase</fullName>
    </recommendedName>
</protein>
<dbReference type="InterPro" id="IPR008150">
    <property type="entry name" value="Phytoene_DH_bac_CS"/>
</dbReference>
<dbReference type="EMBL" id="JAHQCR010000072">
    <property type="protein sequence ID" value="MBU9723229.1"/>
    <property type="molecule type" value="Genomic_DNA"/>
</dbReference>
<dbReference type="Proteomes" id="UP000790580">
    <property type="component" value="Unassembled WGS sequence"/>
</dbReference>